<dbReference type="EMBL" id="JAGQDG010000001">
    <property type="protein sequence ID" value="MBQ0934037.1"/>
    <property type="molecule type" value="Genomic_DNA"/>
</dbReference>
<comment type="similarity">
    <text evidence="1 3">Belongs to the N-Me-Phe pilin family.</text>
</comment>
<proteinExistence type="inferred from homology"/>
<dbReference type="Gene3D" id="3.30.700.10">
    <property type="entry name" value="Glycoprotein, Type 4 Pilin"/>
    <property type="match status" value="1"/>
</dbReference>
<evidence type="ECO:0000256" key="3">
    <source>
        <dbReference type="RuleBase" id="RU000389"/>
    </source>
</evidence>
<dbReference type="NCBIfam" id="TIGR02532">
    <property type="entry name" value="IV_pilin_GFxxxE"/>
    <property type="match status" value="1"/>
</dbReference>
<dbReference type="RefSeq" id="WP_210805533.1">
    <property type="nucleotide sequence ID" value="NZ_JAGQDG010000001.1"/>
</dbReference>
<keyword evidence="4" id="KW-0812">Transmembrane</keyword>
<sequence length="142" mass="15025">MKYSNSGFTLIELMIVVAIVGILAAVALPAYQDYTRRARVVEGLSLAAGVKTAVSEYRASQNNWPSSIDDLGIKNVIAGGVVKSVSVEAGGVIEVVYNEKVGLDQTLILRPELVSGSGNIVWRCAEGTLPSEVRPSECRSGS</sequence>
<dbReference type="InterPro" id="IPR001082">
    <property type="entry name" value="Pilin"/>
</dbReference>
<dbReference type="PANTHER" id="PTHR30093:SF34">
    <property type="entry name" value="PREPILIN PEPTIDASE-DEPENDENT PROTEIN D"/>
    <property type="match status" value="1"/>
</dbReference>
<dbReference type="InterPro" id="IPR012902">
    <property type="entry name" value="N_methyl_site"/>
</dbReference>
<dbReference type="InterPro" id="IPR045584">
    <property type="entry name" value="Pilin-like"/>
</dbReference>
<keyword evidence="4" id="KW-0472">Membrane</keyword>
<feature type="transmembrane region" description="Helical" evidence="4">
    <location>
        <begin position="6"/>
        <end position="31"/>
    </location>
</feature>
<name>A0ABS5DSF4_9BURK</name>
<dbReference type="PROSITE" id="PS00409">
    <property type="entry name" value="PROKAR_NTER_METHYL"/>
    <property type="match status" value="1"/>
</dbReference>
<keyword evidence="4" id="KW-1133">Transmembrane helix</keyword>
<evidence type="ECO:0000256" key="2">
    <source>
        <dbReference type="ARBA" id="ARBA00022481"/>
    </source>
</evidence>
<keyword evidence="6" id="KW-1185">Reference proteome</keyword>
<dbReference type="Pfam" id="PF07963">
    <property type="entry name" value="N_methyl"/>
    <property type="match status" value="1"/>
</dbReference>
<evidence type="ECO:0000256" key="1">
    <source>
        <dbReference type="ARBA" id="ARBA00005233"/>
    </source>
</evidence>
<keyword evidence="2" id="KW-0488">Methylation</keyword>
<keyword evidence="3" id="KW-0281">Fimbrium</keyword>
<protein>
    <submittedName>
        <fullName evidence="5">Pilin</fullName>
    </submittedName>
</protein>
<reference evidence="5 6" key="1">
    <citation type="submission" date="2021-04" db="EMBL/GenBank/DDBJ databases">
        <title>The genome sequence of type strain Ideonella paludis KCTC 32238.</title>
        <authorList>
            <person name="Liu Y."/>
        </authorList>
    </citation>
    <scope>NUCLEOTIDE SEQUENCE [LARGE SCALE GENOMIC DNA]</scope>
    <source>
        <strain evidence="5 6">KCTC 32238</strain>
    </source>
</reference>
<dbReference type="SUPFAM" id="SSF54523">
    <property type="entry name" value="Pili subunits"/>
    <property type="match status" value="1"/>
</dbReference>
<dbReference type="Proteomes" id="UP000672097">
    <property type="component" value="Unassembled WGS sequence"/>
</dbReference>
<comment type="caution">
    <text evidence="5">The sequence shown here is derived from an EMBL/GenBank/DDBJ whole genome shotgun (WGS) entry which is preliminary data.</text>
</comment>
<organism evidence="5 6">
    <name type="scientific">Ideonella paludis</name>
    <dbReference type="NCBI Taxonomy" id="1233411"/>
    <lineage>
        <taxon>Bacteria</taxon>
        <taxon>Pseudomonadati</taxon>
        <taxon>Pseudomonadota</taxon>
        <taxon>Betaproteobacteria</taxon>
        <taxon>Burkholderiales</taxon>
        <taxon>Sphaerotilaceae</taxon>
        <taxon>Ideonella</taxon>
    </lineage>
</organism>
<evidence type="ECO:0000313" key="5">
    <source>
        <dbReference type="EMBL" id="MBQ0934037.1"/>
    </source>
</evidence>
<gene>
    <name evidence="5" type="ORF">KAK11_01770</name>
</gene>
<evidence type="ECO:0000256" key="4">
    <source>
        <dbReference type="SAM" id="Phobius"/>
    </source>
</evidence>
<evidence type="ECO:0000313" key="6">
    <source>
        <dbReference type="Proteomes" id="UP000672097"/>
    </source>
</evidence>
<dbReference type="Pfam" id="PF00114">
    <property type="entry name" value="Pilin"/>
    <property type="match status" value="1"/>
</dbReference>
<dbReference type="PANTHER" id="PTHR30093">
    <property type="entry name" value="GENERAL SECRETION PATHWAY PROTEIN G"/>
    <property type="match status" value="1"/>
</dbReference>
<accession>A0ABS5DSF4</accession>